<comment type="caution">
    <text evidence="1">The sequence shown here is derived from an EMBL/GenBank/DDBJ whole genome shotgun (WGS) entry which is preliminary data.</text>
</comment>
<dbReference type="EMBL" id="JBHTCM010000005">
    <property type="protein sequence ID" value="MFC7332345.1"/>
    <property type="molecule type" value="Genomic_DNA"/>
</dbReference>
<evidence type="ECO:0000313" key="1">
    <source>
        <dbReference type="EMBL" id="MFC7332345.1"/>
    </source>
</evidence>
<gene>
    <name evidence="1" type="ORF">ACFQPS_04160</name>
</gene>
<accession>A0ABW2KSP8</accession>
<proteinExistence type="predicted"/>
<name>A0ABW2KSP8_9PROT</name>
<organism evidence="1 2">
    <name type="scientific">Rhodocista pekingensis</name>
    <dbReference type="NCBI Taxonomy" id="201185"/>
    <lineage>
        <taxon>Bacteria</taxon>
        <taxon>Pseudomonadati</taxon>
        <taxon>Pseudomonadota</taxon>
        <taxon>Alphaproteobacteria</taxon>
        <taxon>Rhodospirillales</taxon>
        <taxon>Azospirillaceae</taxon>
        <taxon>Rhodocista</taxon>
    </lineage>
</organism>
<evidence type="ECO:0000313" key="2">
    <source>
        <dbReference type="Proteomes" id="UP001596456"/>
    </source>
</evidence>
<reference evidence="2" key="1">
    <citation type="journal article" date="2019" name="Int. J. Syst. Evol. Microbiol.">
        <title>The Global Catalogue of Microorganisms (GCM) 10K type strain sequencing project: providing services to taxonomists for standard genome sequencing and annotation.</title>
        <authorList>
            <consortium name="The Broad Institute Genomics Platform"/>
            <consortium name="The Broad Institute Genome Sequencing Center for Infectious Disease"/>
            <person name="Wu L."/>
            <person name="Ma J."/>
        </authorList>
    </citation>
    <scope>NUCLEOTIDE SEQUENCE [LARGE SCALE GENOMIC DNA]</scope>
    <source>
        <strain evidence="2">CGMCC 1.16275</strain>
    </source>
</reference>
<dbReference type="Proteomes" id="UP001596456">
    <property type="component" value="Unassembled WGS sequence"/>
</dbReference>
<protein>
    <submittedName>
        <fullName evidence="1">Uncharacterized protein</fullName>
    </submittedName>
</protein>
<sequence>MSQGIQPGPNRATHFLFDHKVFTLEGARFILSATTEEPVMRFRLGKNDAEVALDKLCAEFNIDPKSFDGQLLDMAARGLKYVRQIKPGDSIPNELLDGTASWRVDEKHYQIARARLTVQLVTWMTGGETVITSLEHLEQVVGDPTTKARVHDAFRMIADRLALSGDVEQEVEKRVDLLAQELAYIEGLRERMHLLAMIRQGLETAHRIYKAERTMREEIVRMQTLCLPPLADLEARFAQVDAQTGEILVMLRKFEQNIAYIREMRDDLHQCLMPWEELLEDWQALQGAEMPPLDKGPALDALLKKTYHFLARRFSQASQWKLANRRPPK</sequence>
<keyword evidence="2" id="KW-1185">Reference proteome</keyword>
<dbReference type="RefSeq" id="WP_377356697.1">
    <property type="nucleotide sequence ID" value="NZ_JBHTCM010000005.1"/>
</dbReference>